<dbReference type="InterPro" id="IPR029062">
    <property type="entry name" value="Class_I_gatase-like"/>
</dbReference>
<dbReference type="GO" id="GO:0042242">
    <property type="term" value="F:cobyrinic acid a,c-diamide synthase activity"/>
    <property type="evidence" value="ECO:0007669"/>
    <property type="project" value="InterPro"/>
</dbReference>
<evidence type="ECO:0000256" key="2">
    <source>
        <dbReference type="ARBA" id="ARBA00006205"/>
    </source>
</evidence>
<dbReference type="Pfam" id="PF01656">
    <property type="entry name" value="CbiA"/>
    <property type="match status" value="1"/>
</dbReference>
<keyword evidence="5 9" id="KW-0547">Nucleotide-binding</keyword>
<dbReference type="PANTHER" id="PTHR43873:SF1">
    <property type="entry name" value="COBYRINATE A,C-DIAMIDE SYNTHASE"/>
    <property type="match status" value="1"/>
</dbReference>
<dbReference type="GO" id="GO:0043802">
    <property type="term" value="F:hydrogenobyrinic acid a,c-diamide synthase (glutamine-hydrolysing) activity"/>
    <property type="evidence" value="ECO:0007669"/>
    <property type="project" value="UniProtKB-UniRule"/>
</dbReference>
<keyword evidence="6 9" id="KW-0067">ATP-binding</keyword>
<feature type="domain" description="CobB/CobQ-like glutamine amidotransferase" evidence="11">
    <location>
        <begin position="234"/>
        <end position="416"/>
    </location>
</feature>
<keyword evidence="3 9" id="KW-0169">Cobalamin biosynthesis</keyword>
<dbReference type="Pfam" id="PF07685">
    <property type="entry name" value="GATase_3"/>
    <property type="match status" value="1"/>
</dbReference>
<evidence type="ECO:0000256" key="9">
    <source>
        <dbReference type="HAMAP-Rule" id="MF_00027"/>
    </source>
</evidence>
<comment type="catalytic activity">
    <reaction evidence="9">
        <text>hydrogenobyrinate + 2 L-glutamine + 2 ATP + 2 H2O = hydrogenobyrinate a,c-diamide + 2 L-glutamate + 2 ADP + 2 phosphate + 2 H(+)</text>
        <dbReference type="Rhea" id="RHEA:12544"/>
        <dbReference type="ChEBI" id="CHEBI:15377"/>
        <dbReference type="ChEBI" id="CHEBI:15378"/>
        <dbReference type="ChEBI" id="CHEBI:29985"/>
        <dbReference type="ChEBI" id="CHEBI:30616"/>
        <dbReference type="ChEBI" id="CHEBI:43474"/>
        <dbReference type="ChEBI" id="CHEBI:58359"/>
        <dbReference type="ChEBI" id="CHEBI:77873"/>
        <dbReference type="ChEBI" id="CHEBI:77874"/>
        <dbReference type="ChEBI" id="CHEBI:456216"/>
        <dbReference type="EC" id="6.3.5.9"/>
    </reaction>
</comment>
<feature type="domain" description="CobQ/CobB/MinD/ParA nucleotide binding" evidence="10">
    <location>
        <begin position="3"/>
        <end position="180"/>
    </location>
</feature>
<evidence type="ECO:0000256" key="5">
    <source>
        <dbReference type="ARBA" id="ARBA00022741"/>
    </source>
</evidence>
<comment type="function">
    <text evidence="9">Catalyzes the ATP-dependent amidation of the two carboxylate groups at positions a and c of hydrogenobyrinate, using either L-glutamine or ammonia as the nitrogen source.</text>
</comment>
<proteinExistence type="inferred from homology"/>
<evidence type="ECO:0000256" key="3">
    <source>
        <dbReference type="ARBA" id="ARBA00022573"/>
    </source>
</evidence>
<dbReference type="PANTHER" id="PTHR43873">
    <property type="entry name" value="COBYRINATE A,C-DIAMIDE SYNTHASE"/>
    <property type="match status" value="1"/>
</dbReference>
<accession>A0A126V5V2</accession>
<comment type="miscellaneous">
    <text evidence="9">The a and c carboxylates of hydrogenobyrinate are activated for nucleophilic attack via formation of a phosphorylated intermediate by ATP. CobB catalyzes first the amidation of the c-carboxylate, and then that of the a-carboxylate.</text>
</comment>
<keyword evidence="7 9" id="KW-0460">Magnesium</keyword>
<dbReference type="GO" id="GO:0009236">
    <property type="term" value="P:cobalamin biosynthetic process"/>
    <property type="evidence" value="ECO:0007669"/>
    <property type="project" value="UniProtKB-UniRule"/>
</dbReference>
<dbReference type="InterPro" id="IPR011698">
    <property type="entry name" value="GATase_3"/>
</dbReference>
<dbReference type="STRING" id="1579316.RC74_15820"/>
<evidence type="ECO:0000259" key="10">
    <source>
        <dbReference type="Pfam" id="PF01656"/>
    </source>
</evidence>
<dbReference type="Gene3D" id="3.40.50.300">
    <property type="entry name" value="P-loop containing nucleotide triphosphate hydrolases"/>
    <property type="match status" value="1"/>
</dbReference>
<name>A0A126V5V2_9RHOB</name>
<evidence type="ECO:0000256" key="6">
    <source>
        <dbReference type="ARBA" id="ARBA00022840"/>
    </source>
</evidence>
<dbReference type="NCBIfam" id="NF002204">
    <property type="entry name" value="PRK01077.1"/>
    <property type="match status" value="1"/>
</dbReference>
<evidence type="ECO:0000259" key="11">
    <source>
        <dbReference type="Pfam" id="PF07685"/>
    </source>
</evidence>
<evidence type="ECO:0000256" key="4">
    <source>
        <dbReference type="ARBA" id="ARBA00022598"/>
    </source>
</evidence>
<reference evidence="12 13" key="1">
    <citation type="submission" date="2016-02" db="EMBL/GenBank/DDBJ databases">
        <title>Complete genome sequence of Halocynthiibacter arcticus PAMC 20958t from arctic marine sediment.</title>
        <authorList>
            <person name="Lee Y.M."/>
            <person name="Baek K."/>
            <person name="Lee H.K."/>
            <person name="Shin S.C."/>
        </authorList>
    </citation>
    <scope>NUCLEOTIDE SEQUENCE [LARGE SCALE GENOMIC DNA]</scope>
    <source>
        <strain evidence="12">PAMC 20958</strain>
    </source>
</reference>
<dbReference type="AlphaFoldDB" id="A0A126V5V2"/>
<evidence type="ECO:0000313" key="12">
    <source>
        <dbReference type="EMBL" id="AML53698.1"/>
    </source>
</evidence>
<evidence type="ECO:0000256" key="7">
    <source>
        <dbReference type="ARBA" id="ARBA00022842"/>
    </source>
</evidence>
<comment type="similarity">
    <text evidence="9">Belongs to the CobB/CbiA family.</text>
</comment>
<evidence type="ECO:0000256" key="8">
    <source>
        <dbReference type="ARBA" id="ARBA00022962"/>
    </source>
</evidence>
<dbReference type="NCBIfam" id="TIGR00379">
    <property type="entry name" value="cobB"/>
    <property type="match status" value="1"/>
</dbReference>
<dbReference type="EMBL" id="CP014327">
    <property type="protein sequence ID" value="AML53698.1"/>
    <property type="molecule type" value="Genomic_DNA"/>
</dbReference>
<keyword evidence="13" id="KW-1185">Reference proteome</keyword>
<dbReference type="EC" id="6.3.5.9" evidence="9"/>
<keyword evidence="4 9" id="KW-0436">Ligase</keyword>
<dbReference type="GO" id="GO:0005524">
    <property type="term" value="F:ATP binding"/>
    <property type="evidence" value="ECO:0007669"/>
    <property type="project" value="UniProtKB-UniRule"/>
</dbReference>
<dbReference type="CDD" id="cd05388">
    <property type="entry name" value="CobB_N"/>
    <property type="match status" value="1"/>
</dbReference>
<organism evidence="12 13">
    <name type="scientific">Falsihalocynthiibacter arcticus</name>
    <dbReference type="NCBI Taxonomy" id="1579316"/>
    <lineage>
        <taxon>Bacteria</taxon>
        <taxon>Pseudomonadati</taxon>
        <taxon>Pseudomonadota</taxon>
        <taxon>Alphaproteobacteria</taxon>
        <taxon>Rhodobacterales</taxon>
        <taxon>Roseobacteraceae</taxon>
        <taxon>Falsihalocynthiibacter</taxon>
    </lineage>
</organism>
<dbReference type="UniPathway" id="UPA00148">
    <property type="reaction ID" value="UER00220"/>
</dbReference>
<comment type="domain">
    <text evidence="9">Comprises of two domains. The C-terminal domain contains the binding site for glutamine and catalyzes the hydrolysis of this substrate to glutamate and ammonia. The N-terminal domain is anticipated to bind ATP and hydrogenobyrinate and catalyzes the ultimate synthesis of the diamide product. The ammonia produced via the glutaminase domain is probably translocated to the adjacent domain via a molecular tunnel, where it reacts with an activated intermediate.</text>
</comment>
<dbReference type="InterPro" id="IPR027417">
    <property type="entry name" value="P-loop_NTPase"/>
</dbReference>
<comment type="pathway">
    <text evidence="9">Cofactor biosynthesis; adenosylcobalamin biosynthesis; cob(II)yrinate a,c-diamide from precorrin-2 (aerobic route): step 9/10.</text>
</comment>
<dbReference type="PROSITE" id="PS51274">
    <property type="entry name" value="GATASE_COBBQ"/>
    <property type="match status" value="1"/>
</dbReference>
<dbReference type="SUPFAM" id="SSF52317">
    <property type="entry name" value="Class I glutamine amidotransferase-like"/>
    <property type="match status" value="1"/>
</dbReference>
<evidence type="ECO:0000256" key="1">
    <source>
        <dbReference type="ARBA" id="ARBA00001946"/>
    </source>
</evidence>
<comment type="similarity">
    <text evidence="2">Belongs to the CobB/CobQ family. CobQ subfamily.</text>
</comment>
<keyword evidence="8 9" id="KW-0315">Glutamine amidotransferase</keyword>
<evidence type="ECO:0000313" key="13">
    <source>
        <dbReference type="Proteomes" id="UP000070371"/>
    </source>
</evidence>
<dbReference type="InterPro" id="IPR002586">
    <property type="entry name" value="CobQ/CobB/MinD/ParA_Nub-bd_dom"/>
</dbReference>
<feature type="active site" description="Nucleophile" evidence="9">
    <location>
        <position position="316"/>
    </location>
</feature>
<sequence length="419" mass="43840">MLLAAPTSGAGKTTITLGLLRALRNAGIPVRGAKSGPDYIDPRFHEAAAGQTCLNLDAWAMSPDRIRALAAGDGPLLIEGAMGLFDGAPPSGKGSSADIARILAVPVVLIVDASKTAQSIAPLVAGFAGFASDVTIAGVILNRVGSARHEAMLRQALTPLGVPVLGAVHRSDALSRPSRHLGLVQAGEHPDLEAFLETAANEIGQAIDLNALLALARPPRPSNTATRLCPPAQRIAVAQDAAFAFAYPHMLSDWRASGAEIAFFSPLNNEAAPASDFLFLPGGYPELFAETLANAGIFKASIRTAAQKGTQIYGECGGYMALGEGLIDAKGARHEMLGLLPVETSFETRKLHLGYRDLYADAGPFNGHFKAHEFHYATTLRAQGTPLFEATDSEGNALPPMGLLQANICGSFAHIIDKN</sequence>
<dbReference type="Gene3D" id="3.40.50.880">
    <property type="match status" value="1"/>
</dbReference>
<feature type="site" description="Increases nucleophilicity of active site Cys" evidence="9">
    <location>
        <position position="414"/>
    </location>
</feature>
<protein>
    <recommendedName>
        <fullName evidence="9">Hydrogenobyrinate a,c-diamide synthase</fullName>
        <ecNumber evidence="9">6.3.5.9</ecNumber>
    </recommendedName>
    <alternativeName>
        <fullName evidence="9">Hydrogenobyrinic acid a,c-diamide synthase</fullName>
    </alternativeName>
</protein>
<dbReference type="SUPFAM" id="SSF52540">
    <property type="entry name" value="P-loop containing nucleoside triphosphate hydrolases"/>
    <property type="match status" value="1"/>
</dbReference>
<dbReference type="InterPro" id="IPR004484">
    <property type="entry name" value="CbiA/CobB_synth"/>
</dbReference>
<gene>
    <name evidence="9" type="primary">cobB</name>
    <name evidence="12" type="ORF">RC74_15820</name>
</gene>
<dbReference type="KEGG" id="hat:RC74_15820"/>
<dbReference type="Proteomes" id="UP000070371">
    <property type="component" value="Chromosome"/>
</dbReference>
<comment type="cofactor">
    <cofactor evidence="1 9">
        <name>Mg(2+)</name>
        <dbReference type="ChEBI" id="CHEBI:18420"/>
    </cofactor>
</comment>
<dbReference type="HAMAP" id="MF_00027">
    <property type="entry name" value="CobB_CbiA"/>
    <property type="match status" value="1"/>
</dbReference>